<dbReference type="Pfam" id="PF19068">
    <property type="entry name" value="DUF5764"/>
    <property type="match status" value="1"/>
</dbReference>
<sequence>MDDFVLSNLQESRNEWCGRLLSILCPLVIEGVRSIYNEAWKMCLDNGEVTKYLMTFQNLLSRVDKWNSVIVEEERKRIIERSGCAYLEDLITCVHIIQLKVLTCIRVGNKQKKIDISIPKLDHFIHKVYINVARKVYKNVYLFERNITSLMVQKNNRELEQIVQECILIAIRESIPTEAIIRAYMDESIEHEEEIIIENLVEPGDKSSDPTIQKTPEPNADPITPSSEKIEETVVTPVAPGVKNLDEENPVTRISFNDFDSVVNSSNKVENVNAPKTEERLEAISADRFFKRKLDEESDDDDEERIKIHTEPIDLSGFDILDMDDNPINSSKTQNEPDDNITLDFEELI</sequence>
<reference evidence="2" key="1">
    <citation type="journal article" date="2020" name="Nature">
        <title>Giant virus diversity and host interactions through global metagenomics.</title>
        <authorList>
            <person name="Schulz F."/>
            <person name="Roux S."/>
            <person name="Paez-Espino D."/>
            <person name="Jungbluth S."/>
            <person name="Walsh D.A."/>
            <person name="Denef V.J."/>
            <person name="McMahon K.D."/>
            <person name="Konstantinidis K.T."/>
            <person name="Eloe-Fadrosh E.A."/>
            <person name="Kyrpides N.C."/>
            <person name="Woyke T."/>
        </authorList>
    </citation>
    <scope>NUCLEOTIDE SEQUENCE</scope>
    <source>
        <strain evidence="2">GVMAG-M-3300023184-105</strain>
    </source>
</reference>
<feature type="compositionally biased region" description="Acidic residues" evidence="1">
    <location>
        <begin position="336"/>
        <end position="349"/>
    </location>
</feature>
<feature type="region of interest" description="Disordered" evidence="1">
    <location>
        <begin position="200"/>
        <end position="230"/>
    </location>
</feature>
<protein>
    <submittedName>
        <fullName evidence="2">Uncharacterized protein</fullName>
    </submittedName>
</protein>
<accession>A0A6C0HJD8</accession>
<evidence type="ECO:0000256" key="1">
    <source>
        <dbReference type="SAM" id="MobiDB-lite"/>
    </source>
</evidence>
<feature type="region of interest" description="Disordered" evidence="1">
    <location>
        <begin position="318"/>
        <end position="349"/>
    </location>
</feature>
<name>A0A6C0HJD8_9ZZZZ</name>
<dbReference type="EMBL" id="MN739962">
    <property type="protein sequence ID" value="QHT80123.1"/>
    <property type="molecule type" value="Genomic_DNA"/>
</dbReference>
<dbReference type="AlphaFoldDB" id="A0A6C0HJD8"/>
<evidence type="ECO:0000313" key="2">
    <source>
        <dbReference type="EMBL" id="QHT80123.1"/>
    </source>
</evidence>
<organism evidence="2">
    <name type="scientific">viral metagenome</name>
    <dbReference type="NCBI Taxonomy" id="1070528"/>
    <lineage>
        <taxon>unclassified sequences</taxon>
        <taxon>metagenomes</taxon>
        <taxon>organismal metagenomes</taxon>
    </lineage>
</organism>
<proteinExistence type="predicted"/>
<dbReference type="InterPro" id="IPR043913">
    <property type="entry name" value="DUF5764"/>
</dbReference>